<accession>A0A9P0GR63</accession>
<evidence type="ECO:0000313" key="4">
    <source>
        <dbReference type="EMBL" id="CAH1164224.1"/>
    </source>
</evidence>
<evidence type="ECO:0000256" key="1">
    <source>
        <dbReference type="ARBA" id="ARBA00023054"/>
    </source>
</evidence>
<evidence type="ECO:0000313" key="5">
    <source>
        <dbReference type="Proteomes" id="UP001153712"/>
    </source>
</evidence>
<reference evidence="4" key="1">
    <citation type="submission" date="2022-01" db="EMBL/GenBank/DDBJ databases">
        <authorList>
            <person name="King R."/>
        </authorList>
    </citation>
    <scope>NUCLEOTIDE SEQUENCE</scope>
</reference>
<dbReference type="SUPFAM" id="SSF90257">
    <property type="entry name" value="Myosin rod fragments"/>
    <property type="match status" value="1"/>
</dbReference>
<name>A0A9P0GR63_PHYSR</name>
<evidence type="ECO:0000256" key="2">
    <source>
        <dbReference type="SAM" id="Coils"/>
    </source>
</evidence>
<sequence>MSQNTANRDHDAVSIAGSSRIADASEWEANEALRQRELEEAKGRAAQMEKTMRWWSDCTANWREKWSKVRNERNRAREETKRLRSEFEALLEENALYKREKEELERSNEQLKKDIERVHSMVLKRSGQFETLIEDPEPLKEFVFGHISTVKGTPSSQSNHQECDSTIEHNDSEEYIVRGAVSRSPEATGELEKEEVLRRLAGLQVRLDEAGVNLRDERDEKTDLYETVDRLQAELKEAKEELDELRENREETGREMLLLQERHRKELQELRSMVERDSRDEASSRDGFDRKLADLRTELERLQAENALEWAKRERIETEKSSIERENKKLRSELFDLQERMERRGGGGTASTNSDVEMRHLRQEIADRNVELAELRHAHNKLKKIAQDKSTELQHCGRRAEQYEAEVKKLRDRVEELKRDLAEAEDELDAAGNNARKLQRVNEELREQVDGFQLQLQHLHSRLRNRCSSSLLSRRGTNLEEDTDDEVDDYT</sequence>
<dbReference type="PANTHER" id="PTHR46292">
    <property type="entry name" value="COILED-COIL DOMAIN-CONTAINING PROTEIN 102A"/>
    <property type="match status" value="1"/>
</dbReference>
<feature type="coiled-coil region" evidence="2">
    <location>
        <begin position="73"/>
        <end position="121"/>
    </location>
</feature>
<organism evidence="4 5">
    <name type="scientific">Phyllotreta striolata</name>
    <name type="common">Striped flea beetle</name>
    <name type="synonym">Crioceris striolata</name>
    <dbReference type="NCBI Taxonomy" id="444603"/>
    <lineage>
        <taxon>Eukaryota</taxon>
        <taxon>Metazoa</taxon>
        <taxon>Ecdysozoa</taxon>
        <taxon>Arthropoda</taxon>
        <taxon>Hexapoda</taxon>
        <taxon>Insecta</taxon>
        <taxon>Pterygota</taxon>
        <taxon>Neoptera</taxon>
        <taxon>Endopterygota</taxon>
        <taxon>Coleoptera</taxon>
        <taxon>Polyphaga</taxon>
        <taxon>Cucujiformia</taxon>
        <taxon>Chrysomeloidea</taxon>
        <taxon>Chrysomelidae</taxon>
        <taxon>Galerucinae</taxon>
        <taxon>Alticini</taxon>
        <taxon>Phyllotreta</taxon>
    </lineage>
</organism>
<dbReference type="AlphaFoldDB" id="A0A9P0GR63"/>
<keyword evidence="1 2" id="KW-0175">Coiled coil</keyword>
<protein>
    <recommendedName>
        <fullName evidence="6">Coiled-coil domain-containing protein 102A</fullName>
    </recommendedName>
</protein>
<keyword evidence="5" id="KW-1185">Reference proteome</keyword>
<gene>
    <name evidence="4" type="ORF">PHYEVI_LOCUS3353</name>
</gene>
<proteinExistence type="predicted"/>
<dbReference type="PANTHER" id="PTHR46292:SF1">
    <property type="entry name" value="COILED-COIL DOMAIN-CONTAINING PROTEIN 102A"/>
    <property type="match status" value="1"/>
</dbReference>
<dbReference type="Proteomes" id="UP001153712">
    <property type="component" value="Chromosome 13"/>
</dbReference>
<dbReference type="Gene3D" id="1.10.287.1490">
    <property type="match status" value="1"/>
</dbReference>
<feature type="coiled-coil region" evidence="2">
    <location>
        <begin position="200"/>
        <end position="462"/>
    </location>
</feature>
<feature type="region of interest" description="Disordered" evidence="3">
    <location>
        <begin position="1"/>
        <end position="21"/>
    </location>
</feature>
<dbReference type="EMBL" id="OU900106">
    <property type="protein sequence ID" value="CAH1164224.1"/>
    <property type="molecule type" value="Genomic_DNA"/>
</dbReference>
<evidence type="ECO:0000256" key="3">
    <source>
        <dbReference type="SAM" id="MobiDB-lite"/>
    </source>
</evidence>
<evidence type="ECO:0008006" key="6">
    <source>
        <dbReference type="Google" id="ProtNLM"/>
    </source>
</evidence>
<dbReference type="OrthoDB" id="5984396at2759"/>